<reference evidence="1" key="1">
    <citation type="submission" date="2023-03" db="EMBL/GenBank/DDBJ databases">
        <title>Massive genome expansion in bonnet fungi (Mycena s.s.) driven by repeated elements and novel gene families across ecological guilds.</title>
        <authorList>
            <consortium name="Lawrence Berkeley National Laboratory"/>
            <person name="Harder C.B."/>
            <person name="Miyauchi S."/>
            <person name="Viragh M."/>
            <person name="Kuo A."/>
            <person name="Thoen E."/>
            <person name="Andreopoulos B."/>
            <person name="Lu D."/>
            <person name="Skrede I."/>
            <person name="Drula E."/>
            <person name="Henrissat B."/>
            <person name="Morin E."/>
            <person name="Kohler A."/>
            <person name="Barry K."/>
            <person name="LaButti K."/>
            <person name="Morin E."/>
            <person name="Salamov A."/>
            <person name="Lipzen A."/>
            <person name="Mereny Z."/>
            <person name="Hegedus B."/>
            <person name="Baldrian P."/>
            <person name="Stursova M."/>
            <person name="Weitz H."/>
            <person name="Taylor A."/>
            <person name="Grigoriev I.V."/>
            <person name="Nagy L.G."/>
            <person name="Martin F."/>
            <person name="Kauserud H."/>
        </authorList>
    </citation>
    <scope>NUCLEOTIDE SEQUENCE</scope>
    <source>
        <strain evidence="1">CBHHK002</strain>
    </source>
</reference>
<dbReference type="PANTHER" id="PTHR46241">
    <property type="entry name" value="ARMADILLO REPEAT-CONTAINING PROTEIN 4 ARMC4"/>
    <property type="match status" value="1"/>
</dbReference>
<dbReference type="PANTHER" id="PTHR46241:SF1">
    <property type="entry name" value="OUTER DYNEIN ARM-DOCKING COMPLEX SUBUNIT 2"/>
    <property type="match status" value="1"/>
</dbReference>
<proteinExistence type="predicted"/>
<keyword evidence="2" id="KW-1185">Reference proteome</keyword>
<dbReference type="SUPFAM" id="SSF48371">
    <property type="entry name" value="ARM repeat"/>
    <property type="match status" value="2"/>
</dbReference>
<dbReference type="InterPro" id="IPR000225">
    <property type="entry name" value="Armadillo"/>
</dbReference>
<dbReference type="EMBL" id="JARIHO010000009">
    <property type="protein sequence ID" value="KAJ7355546.1"/>
    <property type="molecule type" value="Genomic_DNA"/>
</dbReference>
<accession>A0AAD7EWU2</accession>
<dbReference type="SMART" id="SM00185">
    <property type="entry name" value="ARM"/>
    <property type="match status" value="5"/>
</dbReference>
<dbReference type="InterPro" id="IPR016024">
    <property type="entry name" value="ARM-type_fold"/>
</dbReference>
<dbReference type="AlphaFoldDB" id="A0AAD7EWU2"/>
<gene>
    <name evidence="1" type="ORF">DFH08DRAFT_502433</name>
</gene>
<name>A0AAD7EWU2_9AGAR</name>
<dbReference type="Proteomes" id="UP001218218">
    <property type="component" value="Unassembled WGS sequence"/>
</dbReference>
<dbReference type="InterPro" id="IPR011989">
    <property type="entry name" value="ARM-like"/>
</dbReference>
<comment type="caution">
    <text evidence="1">The sequence shown here is derived from an EMBL/GenBank/DDBJ whole genome shotgun (WGS) entry which is preliminary data.</text>
</comment>
<protein>
    <submittedName>
        <fullName evidence="1">Armadillo-type protein</fullName>
    </submittedName>
</protein>
<dbReference type="Gene3D" id="1.25.10.10">
    <property type="entry name" value="Leucine-rich Repeat Variant"/>
    <property type="match status" value="2"/>
</dbReference>
<evidence type="ECO:0000313" key="2">
    <source>
        <dbReference type="Proteomes" id="UP001218218"/>
    </source>
</evidence>
<organism evidence="1 2">
    <name type="scientific">Mycena albidolilacea</name>
    <dbReference type="NCBI Taxonomy" id="1033008"/>
    <lineage>
        <taxon>Eukaryota</taxon>
        <taxon>Fungi</taxon>
        <taxon>Dikarya</taxon>
        <taxon>Basidiomycota</taxon>
        <taxon>Agaricomycotina</taxon>
        <taxon>Agaricomycetes</taxon>
        <taxon>Agaricomycetidae</taxon>
        <taxon>Agaricales</taxon>
        <taxon>Marasmiineae</taxon>
        <taxon>Mycenaceae</taxon>
        <taxon>Mycena</taxon>
    </lineage>
</organism>
<sequence length="423" mass="45756">MPAIREPDAARVHCIGRFGARALWATGVSFVGVRQPPFAEPCSNLDPIARSVDGVKAVIDAKVLDHVLLLLKSPNLDTRKWACALIGNTARHSFTAPAILNVYPSVQLVSLLGAEDSFVPWVTYALSQIARWVDGAKAIIEAKVLDHVLPLLESSNPDTRKWACELVGNLAGHKSTAPTILKLNPSVLLVSWLCGEDSFAPWVTYALSRIARWKEGAKALVDAKALDHVLPLLESPSLDTRRWACELSGNLASHKSTASAILKLNPSVLLVSLLGDEDSLVPWVMYALSQIAQRRDGAKGVVSAKVLDHVLPLLESPNPDTRRWACELSGNLASHKSTAPAILKSNPSVLLVSLLGDEDSLVPWVTYALSQIARWEEGAKAVVDAKALDHVLPLLKSPIPDTQRWACELIENLASHESTASKC</sequence>
<evidence type="ECO:0000313" key="1">
    <source>
        <dbReference type="EMBL" id="KAJ7355546.1"/>
    </source>
</evidence>